<evidence type="ECO:0000256" key="2">
    <source>
        <dbReference type="ARBA" id="ARBA00022884"/>
    </source>
</evidence>
<dbReference type="PANTHER" id="PTHR24012">
    <property type="entry name" value="RNA BINDING PROTEIN"/>
    <property type="match status" value="1"/>
</dbReference>
<dbReference type="InterPro" id="IPR035979">
    <property type="entry name" value="RBD_domain_sf"/>
</dbReference>
<dbReference type="Pfam" id="PF04059">
    <property type="entry name" value="RRM_2"/>
    <property type="match status" value="1"/>
</dbReference>
<dbReference type="GO" id="GO:0003723">
    <property type="term" value="F:RNA binding"/>
    <property type="evidence" value="ECO:0007669"/>
    <property type="project" value="UniProtKB-UniRule"/>
</dbReference>
<feature type="domain" description="RRM" evidence="4">
    <location>
        <begin position="204"/>
        <end position="323"/>
    </location>
</feature>
<protein>
    <recommendedName>
        <fullName evidence="4">RRM domain-containing protein</fullName>
    </recommendedName>
</protein>
<dbReference type="SUPFAM" id="SSF54928">
    <property type="entry name" value="RNA-binding domain, RBD"/>
    <property type="match status" value="1"/>
</dbReference>
<dbReference type="OrthoDB" id="417481at2759"/>
<dbReference type="InterPro" id="IPR007201">
    <property type="entry name" value="Mei2-like_Rrm_C"/>
</dbReference>
<dbReference type="AlphaFoldDB" id="A0A8K0GVJ1"/>
<organism evidence="5 6">
    <name type="scientific">Rhamnella rubrinervis</name>
    <dbReference type="NCBI Taxonomy" id="2594499"/>
    <lineage>
        <taxon>Eukaryota</taxon>
        <taxon>Viridiplantae</taxon>
        <taxon>Streptophyta</taxon>
        <taxon>Embryophyta</taxon>
        <taxon>Tracheophyta</taxon>
        <taxon>Spermatophyta</taxon>
        <taxon>Magnoliopsida</taxon>
        <taxon>eudicotyledons</taxon>
        <taxon>Gunneridae</taxon>
        <taxon>Pentapetalae</taxon>
        <taxon>rosids</taxon>
        <taxon>fabids</taxon>
        <taxon>Rosales</taxon>
        <taxon>Rhamnaceae</taxon>
        <taxon>rhamnoid group</taxon>
        <taxon>Rhamneae</taxon>
        <taxon>Rhamnella</taxon>
    </lineage>
</organism>
<keyword evidence="2 3" id="KW-0694">RNA-binding</keyword>
<evidence type="ECO:0000256" key="1">
    <source>
        <dbReference type="ARBA" id="ARBA00022737"/>
    </source>
</evidence>
<sequence length="562" mass="63490">MAEVGGRKVLNPEAAEFFVEKTQVFLPQHFYPPPPDHPGPALSSPLFCYTTHSAYFQSFSFTSYGCSPVEPFLFAPQGQYHIHSPVTTTKSTSQYEEPKADTSKNLVVSRRVRSPTVLCMNRCLSASRKFGGEEVRGRCQTRRFRERQSRHAWKGKVDDNGTKHCGRNVGITSSNYYYAQNVKAWSVAKNKSEILPVKRDGNITTVMIRNIPSKYTRQMLMNFLDQHCMMENGKVAGQKTDAGDHQGRQNQLSAFDFLYLPMDFKSGMNKGYAFVNFTEPEAAWKFYNATNSQTWKHFKSTKIREIARARLQGKEELVGHFEKVTFPCGSEEVLPLCFSPARDGSEKSVKQSAVGRFISGNGRGSVDDKKKGLQQAVGYAPAKLEDSFKRALSQVGAKVTVIKDDEDDDSTIWSCPEYLIRMDPQSYTNFFSKRINALKLSFRRCVLIADDHERVDKIKSDLGSKRHLRRDILKSINGTGLRATSFPYSRSWPCMHAVLKCICILALQLVLTTTSEQQAVVDVLPLEFIKSTEHLDEVVEFLHRCPIEVLMLGCTSVCMHAI</sequence>
<dbReference type="Gene3D" id="3.30.70.330">
    <property type="match status" value="1"/>
</dbReference>
<dbReference type="PROSITE" id="PS50102">
    <property type="entry name" value="RRM"/>
    <property type="match status" value="1"/>
</dbReference>
<dbReference type="EMBL" id="VOIH02000010">
    <property type="protein sequence ID" value="KAF3435775.1"/>
    <property type="molecule type" value="Genomic_DNA"/>
</dbReference>
<evidence type="ECO:0000313" key="5">
    <source>
        <dbReference type="EMBL" id="KAF3435775.1"/>
    </source>
</evidence>
<evidence type="ECO:0000259" key="4">
    <source>
        <dbReference type="PROSITE" id="PS50102"/>
    </source>
</evidence>
<comment type="caution">
    <text evidence="5">The sequence shown here is derived from an EMBL/GenBank/DDBJ whole genome shotgun (WGS) entry which is preliminary data.</text>
</comment>
<dbReference type="InterPro" id="IPR012677">
    <property type="entry name" value="Nucleotide-bd_a/b_plait_sf"/>
</dbReference>
<proteinExistence type="predicted"/>
<gene>
    <name evidence="5" type="ORF">FNV43_RR22867</name>
</gene>
<keyword evidence="1" id="KW-0677">Repeat</keyword>
<keyword evidence="6" id="KW-1185">Reference proteome</keyword>
<dbReference type="InterPro" id="IPR000504">
    <property type="entry name" value="RRM_dom"/>
</dbReference>
<accession>A0A8K0GVJ1</accession>
<name>A0A8K0GVJ1_9ROSA</name>
<evidence type="ECO:0000313" key="6">
    <source>
        <dbReference type="Proteomes" id="UP000796880"/>
    </source>
</evidence>
<dbReference type="Proteomes" id="UP000796880">
    <property type="component" value="Unassembled WGS sequence"/>
</dbReference>
<evidence type="ECO:0000256" key="3">
    <source>
        <dbReference type="PROSITE-ProRule" id="PRU00176"/>
    </source>
</evidence>
<reference evidence="5" key="1">
    <citation type="submission" date="2020-03" db="EMBL/GenBank/DDBJ databases">
        <title>A high-quality chromosome-level genome assembly of a woody plant with both climbing and erect habits, Rhamnella rubrinervis.</title>
        <authorList>
            <person name="Lu Z."/>
            <person name="Yang Y."/>
            <person name="Zhu X."/>
            <person name="Sun Y."/>
        </authorList>
    </citation>
    <scope>NUCLEOTIDE SEQUENCE</scope>
    <source>
        <strain evidence="5">BYM</strain>
        <tissue evidence="5">Leaf</tissue>
    </source>
</reference>